<protein>
    <recommendedName>
        <fullName evidence="3">F-box domain-containing protein</fullName>
    </recommendedName>
</protein>
<reference evidence="1 2" key="1">
    <citation type="submission" date="2016-07" db="EMBL/GenBank/DDBJ databases">
        <title>Pervasive Adenine N6-methylation of Active Genes in Fungi.</title>
        <authorList>
            <consortium name="DOE Joint Genome Institute"/>
            <person name="Mondo S.J."/>
            <person name="Dannebaum R.O."/>
            <person name="Kuo R.C."/>
            <person name="Labutti K."/>
            <person name="Haridas S."/>
            <person name="Kuo A."/>
            <person name="Salamov A."/>
            <person name="Ahrendt S.R."/>
            <person name="Lipzen A."/>
            <person name="Sullivan W."/>
            <person name="Andreopoulos W.B."/>
            <person name="Clum A."/>
            <person name="Lindquist E."/>
            <person name="Daum C."/>
            <person name="Ramamoorthy G.K."/>
            <person name="Gryganskyi A."/>
            <person name="Culley D."/>
            <person name="Magnuson J.K."/>
            <person name="James T.Y."/>
            <person name="O'Malley M.A."/>
            <person name="Stajich J.E."/>
            <person name="Spatafora J.W."/>
            <person name="Visel A."/>
            <person name="Grigoriev I.V."/>
        </authorList>
    </citation>
    <scope>NUCLEOTIDE SEQUENCE [LARGE SCALE GENOMIC DNA]</scope>
    <source>
        <strain evidence="1 2">ATCC 12442</strain>
    </source>
</reference>
<dbReference type="AlphaFoldDB" id="A0A1Y1WAH0"/>
<dbReference type="GeneID" id="63803856"/>
<organism evidence="1 2">
    <name type="scientific">Linderina pennispora</name>
    <dbReference type="NCBI Taxonomy" id="61395"/>
    <lineage>
        <taxon>Eukaryota</taxon>
        <taxon>Fungi</taxon>
        <taxon>Fungi incertae sedis</taxon>
        <taxon>Zoopagomycota</taxon>
        <taxon>Kickxellomycotina</taxon>
        <taxon>Kickxellomycetes</taxon>
        <taxon>Kickxellales</taxon>
        <taxon>Kickxellaceae</taxon>
        <taxon>Linderina</taxon>
    </lineage>
</organism>
<proteinExistence type="predicted"/>
<evidence type="ECO:0000313" key="2">
    <source>
        <dbReference type="Proteomes" id="UP000193922"/>
    </source>
</evidence>
<dbReference type="Proteomes" id="UP000193922">
    <property type="component" value="Unassembled WGS sequence"/>
</dbReference>
<accession>A0A1Y1WAH0</accession>
<sequence length="567" mass="63549">MSTLLSPPSTQQVAEYLAAFCTKHIHATSTLRDYYNVAKFIREHRHLGPLIPKLAYAVLIVECCVECSCATEGCRLRHMRMWSSNYDFLVAEGMLHLVTEFRVVMNNSCPKDLHLIRAMRHYKLHKTMLPTVESVTFLGDGLFAAGKAQATLQAAHEAKYTADDIIALCPNITSMYFYTSGGWGSSARLRLMPAAVGTMTCMHLFRQAICNMATSHALTPPPESPGLRFSEDLTSLTINTSLLSPSQMLPPTVVESLRRLKITHVCRAVDWGRLSGASNNLVLPQLERLEIEFVDPGTGWLVVPVRYNTSVEFPRLQSLEVAGAKHADRSIYTYFTKYTIPLLILSADPRDFKDIDLRLLQCANGLQVKYCDSREHPNTIYSVKDMEVLYRFRTGLRMASLSGIDYPLPEVLLWENLCWLYLTASIADVESITRLLMQLKGLETLAIRCLSMYPNDLLSDSSAAHFADQAGRFESIFKTAKPYLDAPIHNMLQRLDIYVRQKFDLIGVACLLRRLPALKYLGVNPEVATSVAQFLVPQTATSSVLVGEFSTNELPEYTSTLQTSPNL</sequence>
<comment type="caution">
    <text evidence="1">The sequence shown here is derived from an EMBL/GenBank/DDBJ whole genome shotgun (WGS) entry which is preliminary data.</text>
</comment>
<dbReference type="EMBL" id="MCFD01000005">
    <property type="protein sequence ID" value="ORX70539.1"/>
    <property type="molecule type" value="Genomic_DNA"/>
</dbReference>
<gene>
    <name evidence="1" type="ORF">DL89DRAFT_266751</name>
</gene>
<evidence type="ECO:0000313" key="1">
    <source>
        <dbReference type="EMBL" id="ORX70539.1"/>
    </source>
</evidence>
<dbReference type="RefSeq" id="XP_040744118.1">
    <property type="nucleotide sequence ID" value="XM_040887208.1"/>
</dbReference>
<keyword evidence="2" id="KW-1185">Reference proteome</keyword>
<name>A0A1Y1WAH0_9FUNG</name>
<evidence type="ECO:0008006" key="3">
    <source>
        <dbReference type="Google" id="ProtNLM"/>
    </source>
</evidence>